<feature type="domain" description="HTH merR-type" evidence="1">
    <location>
        <begin position="21"/>
        <end position="87"/>
    </location>
</feature>
<dbReference type="InterPro" id="IPR000551">
    <property type="entry name" value="MerR-type_HTH_dom"/>
</dbReference>
<reference evidence="2" key="1">
    <citation type="journal article" date="2014" name="Int. J. Syst. Evol. Microbiol.">
        <title>Complete genome sequence of Corynebacterium casei LMG S-19264T (=DSM 44701T), isolated from a smear-ripened cheese.</title>
        <authorList>
            <consortium name="US DOE Joint Genome Institute (JGI-PGF)"/>
            <person name="Walter F."/>
            <person name="Albersmeier A."/>
            <person name="Kalinowski J."/>
            <person name="Ruckert C."/>
        </authorList>
    </citation>
    <scope>NUCLEOTIDE SEQUENCE</scope>
    <source>
        <strain evidence="2">KCTC 22169</strain>
    </source>
</reference>
<dbReference type="EMBL" id="BMXR01000014">
    <property type="protein sequence ID" value="GGX71379.1"/>
    <property type="molecule type" value="Genomic_DNA"/>
</dbReference>
<dbReference type="GO" id="GO:0006355">
    <property type="term" value="P:regulation of DNA-templated transcription"/>
    <property type="evidence" value="ECO:0007669"/>
    <property type="project" value="InterPro"/>
</dbReference>
<proteinExistence type="predicted"/>
<dbReference type="GO" id="GO:0003677">
    <property type="term" value="F:DNA binding"/>
    <property type="evidence" value="ECO:0007669"/>
    <property type="project" value="InterPro"/>
</dbReference>
<dbReference type="Pfam" id="PF13411">
    <property type="entry name" value="MerR_1"/>
    <property type="match status" value="1"/>
</dbReference>
<comment type="caution">
    <text evidence="2">The sequence shown here is derived from an EMBL/GenBank/DDBJ whole genome shotgun (WGS) entry which is preliminary data.</text>
</comment>
<keyword evidence="3" id="KW-1185">Reference proteome</keyword>
<evidence type="ECO:0000313" key="3">
    <source>
        <dbReference type="Proteomes" id="UP000626148"/>
    </source>
</evidence>
<dbReference type="SUPFAM" id="SSF46955">
    <property type="entry name" value="Putative DNA-binding domain"/>
    <property type="match status" value="1"/>
</dbReference>
<dbReference type="AlphaFoldDB" id="A0A918KPY0"/>
<accession>A0A918KPY0</accession>
<evidence type="ECO:0000313" key="2">
    <source>
        <dbReference type="EMBL" id="GGX71379.1"/>
    </source>
</evidence>
<sequence>MTGNEFDNKYQQFLQKVKVGIHEASDITGVPTRKIRYWQDKGYIESTPDSGNTRQYDLFNVKKIVLIQELIEDGHTLDGAATKVNRRIEKLNKMFDLVLPTKDPS</sequence>
<dbReference type="InterPro" id="IPR009061">
    <property type="entry name" value="DNA-bd_dom_put_sf"/>
</dbReference>
<dbReference type="Proteomes" id="UP000626148">
    <property type="component" value="Unassembled WGS sequence"/>
</dbReference>
<name>A0A918KPY0_9GAMM</name>
<organism evidence="2 3">
    <name type="scientific">Saccharospirillum salsuginis</name>
    <dbReference type="NCBI Taxonomy" id="418750"/>
    <lineage>
        <taxon>Bacteria</taxon>
        <taxon>Pseudomonadati</taxon>
        <taxon>Pseudomonadota</taxon>
        <taxon>Gammaproteobacteria</taxon>
        <taxon>Oceanospirillales</taxon>
        <taxon>Saccharospirillaceae</taxon>
        <taxon>Saccharospirillum</taxon>
    </lineage>
</organism>
<gene>
    <name evidence="2" type="ORF">GCM10007392_43600</name>
</gene>
<reference evidence="2" key="2">
    <citation type="submission" date="2020-09" db="EMBL/GenBank/DDBJ databases">
        <authorList>
            <person name="Sun Q."/>
            <person name="Kim S."/>
        </authorList>
    </citation>
    <scope>NUCLEOTIDE SEQUENCE</scope>
    <source>
        <strain evidence="2">KCTC 22169</strain>
    </source>
</reference>
<protein>
    <recommendedName>
        <fullName evidence="1">HTH merR-type domain-containing protein</fullName>
    </recommendedName>
</protein>
<dbReference type="RefSeq" id="WP_189612770.1">
    <property type="nucleotide sequence ID" value="NZ_BMXR01000014.1"/>
</dbReference>
<dbReference type="Gene3D" id="1.10.1660.10">
    <property type="match status" value="1"/>
</dbReference>
<evidence type="ECO:0000259" key="1">
    <source>
        <dbReference type="SMART" id="SM00422"/>
    </source>
</evidence>
<dbReference type="SMART" id="SM00422">
    <property type="entry name" value="HTH_MERR"/>
    <property type="match status" value="1"/>
</dbReference>